<dbReference type="GeneID" id="5410572"/>
<proteinExistence type="predicted"/>
<dbReference type="Pfam" id="PF08241">
    <property type="entry name" value="Methyltransf_11"/>
    <property type="match status" value="1"/>
</dbReference>
<evidence type="ECO:0000313" key="2">
    <source>
        <dbReference type="EMBL" id="ABS56180.1"/>
    </source>
</evidence>
<dbReference type="CDD" id="cd02440">
    <property type="entry name" value="AdoMet_MTases"/>
    <property type="match status" value="1"/>
</dbReference>
<dbReference type="STRING" id="456442.Mboo_1663"/>
<accession>A7I8W9</accession>
<dbReference type="InterPro" id="IPR013216">
    <property type="entry name" value="Methyltransf_11"/>
</dbReference>
<keyword evidence="2" id="KW-0808">Transferase</keyword>
<dbReference type="EMBL" id="CP000780">
    <property type="protein sequence ID" value="ABS56180.1"/>
    <property type="molecule type" value="Genomic_DNA"/>
</dbReference>
<keyword evidence="2" id="KW-0489">Methyltransferase</keyword>
<dbReference type="OrthoDB" id="1018at2157"/>
<dbReference type="KEGG" id="mbn:Mboo_1663"/>
<keyword evidence="3" id="KW-1185">Reference proteome</keyword>
<dbReference type="eggNOG" id="arCOG01773">
    <property type="taxonomic scope" value="Archaea"/>
</dbReference>
<gene>
    <name evidence="2" type="ordered locus">Mboo_1663</name>
</gene>
<evidence type="ECO:0000313" key="3">
    <source>
        <dbReference type="Proteomes" id="UP000002408"/>
    </source>
</evidence>
<dbReference type="RefSeq" id="WP_012107226.1">
    <property type="nucleotide sequence ID" value="NC_009712.1"/>
</dbReference>
<dbReference type="HOGENOM" id="CLU_037990_10_1_2"/>
<evidence type="ECO:0000259" key="1">
    <source>
        <dbReference type="Pfam" id="PF08241"/>
    </source>
</evidence>
<dbReference type="PANTHER" id="PTHR42912:SF80">
    <property type="entry name" value="METHYLTRANSFERASE DOMAIN-CONTAINING PROTEIN"/>
    <property type="match status" value="1"/>
</dbReference>
<dbReference type="SUPFAM" id="SSF53335">
    <property type="entry name" value="S-adenosyl-L-methionine-dependent methyltransferases"/>
    <property type="match status" value="1"/>
</dbReference>
<dbReference type="Gene3D" id="3.40.50.150">
    <property type="entry name" value="Vaccinia Virus protein VP39"/>
    <property type="match status" value="1"/>
</dbReference>
<reference evidence="3" key="1">
    <citation type="journal article" date="2015" name="Microbiology">
        <title>Genome of Methanoregula boonei 6A8 reveals adaptations to oligotrophic peatland environments.</title>
        <authorList>
            <person name="Braeuer S."/>
            <person name="Cadillo-Quiroz H."/>
            <person name="Kyrpides N."/>
            <person name="Woyke T."/>
            <person name="Goodwin L."/>
            <person name="Detter C."/>
            <person name="Podell S."/>
            <person name="Yavitt J.B."/>
            <person name="Zinder S.H."/>
        </authorList>
    </citation>
    <scope>NUCLEOTIDE SEQUENCE [LARGE SCALE GENOMIC DNA]</scope>
    <source>
        <strain evidence="3">DSM 21154 / JCM 14090 / 6A8</strain>
    </source>
</reference>
<dbReference type="GO" id="GO:0008757">
    <property type="term" value="F:S-adenosylmethionine-dependent methyltransferase activity"/>
    <property type="evidence" value="ECO:0007669"/>
    <property type="project" value="InterPro"/>
</dbReference>
<organism evidence="2 3">
    <name type="scientific">Methanoregula boonei (strain DSM 21154 / JCM 14090 / 6A8)</name>
    <dbReference type="NCBI Taxonomy" id="456442"/>
    <lineage>
        <taxon>Archaea</taxon>
        <taxon>Methanobacteriati</taxon>
        <taxon>Methanobacteriota</taxon>
        <taxon>Stenosarchaea group</taxon>
        <taxon>Methanomicrobia</taxon>
        <taxon>Methanomicrobiales</taxon>
        <taxon>Methanoregulaceae</taxon>
        <taxon>Methanoregula</taxon>
    </lineage>
</organism>
<protein>
    <submittedName>
        <fullName evidence="2">Methyltransferase type 11</fullName>
    </submittedName>
</protein>
<dbReference type="InterPro" id="IPR050508">
    <property type="entry name" value="Methyltransf_Superfamily"/>
</dbReference>
<sequence>MTVAKREKIQQHYDEIAEVYDLHYDHPRGRTYHTRISRHVMEALPRGGALLDIGCGTGLFVEKYLHHGGSAVGIDLSRNMIERARRRCSCCGFTLGTGESLPFRDNSFDAVASLLVFSYVRDPESMLNEAYRVMRPGGAISICTLGKKLLTSGIPVLYKVSEKIRIPHVVMKDFGEHYYDEEDMRALFSRAGFCNVKVSWCSFAHIDMGDPLFNLAQRMEPFIERRIPQLTYNICVDAQKPAE</sequence>
<feature type="domain" description="Methyltransferase type 11" evidence="1">
    <location>
        <begin position="51"/>
        <end position="141"/>
    </location>
</feature>
<dbReference type="GO" id="GO:0032259">
    <property type="term" value="P:methylation"/>
    <property type="evidence" value="ECO:0007669"/>
    <property type="project" value="UniProtKB-KW"/>
</dbReference>
<dbReference type="Proteomes" id="UP000002408">
    <property type="component" value="Chromosome"/>
</dbReference>
<dbReference type="AlphaFoldDB" id="A7I8W9"/>
<name>A7I8W9_METB6</name>
<dbReference type="PANTHER" id="PTHR42912">
    <property type="entry name" value="METHYLTRANSFERASE"/>
    <property type="match status" value="1"/>
</dbReference>
<dbReference type="InterPro" id="IPR029063">
    <property type="entry name" value="SAM-dependent_MTases_sf"/>
</dbReference>